<evidence type="ECO:0000256" key="1">
    <source>
        <dbReference type="SAM" id="Phobius"/>
    </source>
</evidence>
<comment type="caution">
    <text evidence="2">The sequence shown here is derived from an EMBL/GenBank/DDBJ whole genome shotgun (WGS) entry which is preliminary data.</text>
</comment>
<keyword evidence="1" id="KW-0472">Membrane</keyword>
<evidence type="ECO:0000313" key="2">
    <source>
        <dbReference type="EMBL" id="RKD34379.1"/>
    </source>
</evidence>
<name>A0A419TA70_9FIRM</name>
<accession>A0A419TA70</accession>
<keyword evidence="3" id="KW-1185">Reference proteome</keyword>
<proteinExistence type="predicted"/>
<keyword evidence="1" id="KW-1133">Transmembrane helix</keyword>
<sequence>MLEGYIKYKIENTNDDKLAKFYILKLGLIIDIALDTTKADLDVSGDINIKEAFYLGFVLSIDALGAGFGLSLGGINYLYFLPLVFCFNIIFIM</sequence>
<gene>
    <name evidence="2" type="ORF">BET03_00670</name>
</gene>
<dbReference type="EMBL" id="MCIB01000001">
    <property type="protein sequence ID" value="RKD34379.1"/>
    <property type="molecule type" value="Genomic_DNA"/>
</dbReference>
<protein>
    <submittedName>
        <fullName evidence="2">Uncharacterized protein</fullName>
    </submittedName>
</protein>
<organism evidence="2 3">
    <name type="scientific">Thermohalobacter berrensis</name>
    <dbReference type="NCBI Taxonomy" id="99594"/>
    <lineage>
        <taxon>Bacteria</taxon>
        <taxon>Bacillati</taxon>
        <taxon>Bacillota</taxon>
        <taxon>Tissierellia</taxon>
        <taxon>Tissierellales</taxon>
        <taxon>Thermohalobacteraceae</taxon>
        <taxon>Thermohalobacter</taxon>
    </lineage>
</organism>
<dbReference type="Proteomes" id="UP000284177">
    <property type="component" value="Unassembled WGS sequence"/>
</dbReference>
<evidence type="ECO:0000313" key="3">
    <source>
        <dbReference type="Proteomes" id="UP000284177"/>
    </source>
</evidence>
<feature type="transmembrane region" description="Helical" evidence="1">
    <location>
        <begin position="76"/>
        <end position="92"/>
    </location>
</feature>
<dbReference type="AlphaFoldDB" id="A0A419TA70"/>
<reference evidence="2 3" key="1">
    <citation type="submission" date="2016-08" db="EMBL/GenBank/DDBJ databases">
        <title>Novel Firmicutes and Novel Genomes.</title>
        <authorList>
            <person name="Poppleton D.I."/>
            <person name="Gribaldo S."/>
        </authorList>
    </citation>
    <scope>NUCLEOTIDE SEQUENCE [LARGE SCALE GENOMIC DNA]</scope>
    <source>
        <strain evidence="2 3">CTT3</strain>
    </source>
</reference>
<keyword evidence="1" id="KW-0812">Transmembrane</keyword>